<dbReference type="GO" id="GO:0070086">
    <property type="term" value="P:ubiquitin-dependent endocytosis"/>
    <property type="evidence" value="ECO:0007669"/>
    <property type="project" value="TreeGrafter"/>
</dbReference>
<dbReference type="Proteomes" id="UP000186601">
    <property type="component" value="Unassembled WGS sequence"/>
</dbReference>
<name>A0A2R6NK36_9APHY</name>
<proteinExistence type="predicted"/>
<feature type="region of interest" description="Disordered" evidence="1">
    <location>
        <begin position="1"/>
        <end position="28"/>
    </location>
</feature>
<dbReference type="InterPro" id="IPR050357">
    <property type="entry name" value="Arrestin_domain-protein"/>
</dbReference>
<organism evidence="3 4">
    <name type="scientific">Hermanssonia centrifuga</name>
    <dbReference type="NCBI Taxonomy" id="98765"/>
    <lineage>
        <taxon>Eukaryota</taxon>
        <taxon>Fungi</taxon>
        <taxon>Dikarya</taxon>
        <taxon>Basidiomycota</taxon>
        <taxon>Agaricomycotina</taxon>
        <taxon>Agaricomycetes</taxon>
        <taxon>Polyporales</taxon>
        <taxon>Meruliaceae</taxon>
        <taxon>Hermanssonia</taxon>
    </lineage>
</organism>
<dbReference type="PANTHER" id="PTHR11188">
    <property type="entry name" value="ARRESTIN DOMAIN CONTAINING PROTEIN"/>
    <property type="match status" value="1"/>
</dbReference>
<comment type="caution">
    <text evidence="3">The sequence shown here is derived from an EMBL/GenBank/DDBJ whole genome shotgun (WGS) entry which is preliminary data.</text>
</comment>
<evidence type="ECO:0000313" key="4">
    <source>
        <dbReference type="Proteomes" id="UP000186601"/>
    </source>
</evidence>
<gene>
    <name evidence="3" type="ORF">PHLCEN_2v11418</name>
</gene>
<dbReference type="SMART" id="SM01017">
    <property type="entry name" value="Arrestin_C"/>
    <property type="match status" value="1"/>
</dbReference>
<dbReference type="GO" id="GO:0005886">
    <property type="term" value="C:plasma membrane"/>
    <property type="evidence" value="ECO:0007669"/>
    <property type="project" value="TreeGrafter"/>
</dbReference>
<evidence type="ECO:0000313" key="3">
    <source>
        <dbReference type="EMBL" id="PSR72723.1"/>
    </source>
</evidence>
<dbReference type="PANTHER" id="PTHR11188:SF17">
    <property type="entry name" value="FI21816P1"/>
    <property type="match status" value="1"/>
</dbReference>
<sequence length="398" mass="45124">MPPQHGTTSPHANHHEDGRGRKHKRTSLGLFLDAVKDRVRSVSRAERDTPPHSLTRENSLERAETSLTRIGRNKERSTLERVSEVLGLDLEEEKEFGDGWKEFRKGVYTYPISFAIPANSPPTLNCEFGSVIWRLKAYAHRPGTFTSKLSATQDVIVVACPGEDDTEDTESIIVERQWDTQMQYMIAISGRSFPIGGVIPFSITFAPWTKMKVFRLSVVIEERIDYYTDFKRLVRTDPINRIVLLSLKDSNKDHALLPLESDNVEAFKASALHGAVSSDEDFSDIISNLMGPGPWSIRKDIELPKSCNEIHFTNKNKKSNVTISHTLKVIFRVQRGDDQEMDLPTGKRKMFDIVVQTPIHILSPAKSYAPPDLWPTQSYVFRKSASSKRLWKVFAATL</sequence>
<dbReference type="InterPro" id="IPR011022">
    <property type="entry name" value="Arrestin_C-like"/>
</dbReference>
<evidence type="ECO:0000256" key="1">
    <source>
        <dbReference type="SAM" id="MobiDB-lite"/>
    </source>
</evidence>
<evidence type="ECO:0000259" key="2">
    <source>
        <dbReference type="SMART" id="SM01017"/>
    </source>
</evidence>
<accession>A0A2R6NK36</accession>
<dbReference type="Gene3D" id="2.60.40.640">
    <property type="match status" value="1"/>
</dbReference>
<dbReference type="GO" id="GO:0031625">
    <property type="term" value="F:ubiquitin protein ligase binding"/>
    <property type="evidence" value="ECO:0007669"/>
    <property type="project" value="TreeGrafter"/>
</dbReference>
<dbReference type="GO" id="GO:0030674">
    <property type="term" value="F:protein-macromolecule adaptor activity"/>
    <property type="evidence" value="ECO:0007669"/>
    <property type="project" value="TreeGrafter"/>
</dbReference>
<dbReference type="Pfam" id="PF00339">
    <property type="entry name" value="Arrestin_N"/>
    <property type="match status" value="1"/>
</dbReference>
<reference evidence="3 4" key="1">
    <citation type="submission" date="2018-02" db="EMBL/GenBank/DDBJ databases">
        <title>Genome sequence of the basidiomycete white-rot fungus Phlebia centrifuga.</title>
        <authorList>
            <person name="Granchi Z."/>
            <person name="Peng M."/>
            <person name="de Vries R.P."/>
            <person name="Hilden K."/>
            <person name="Makela M.R."/>
            <person name="Grigoriev I."/>
            <person name="Riley R."/>
        </authorList>
    </citation>
    <scope>NUCLEOTIDE SEQUENCE [LARGE SCALE GENOMIC DNA]</scope>
    <source>
        <strain evidence="3 4">FBCC195</strain>
    </source>
</reference>
<dbReference type="AlphaFoldDB" id="A0A2R6NK36"/>
<keyword evidence="4" id="KW-1185">Reference proteome</keyword>
<dbReference type="Pfam" id="PF02752">
    <property type="entry name" value="Arrestin_C"/>
    <property type="match status" value="1"/>
</dbReference>
<feature type="region of interest" description="Disordered" evidence="1">
    <location>
        <begin position="40"/>
        <end position="71"/>
    </location>
</feature>
<feature type="compositionally biased region" description="Polar residues" evidence="1">
    <location>
        <begin position="1"/>
        <end position="11"/>
    </location>
</feature>
<feature type="domain" description="Arrestin C-terminal-like" evidence="2">
    <location>
        <begin position="178"/>
        <end position="366"/>
    </location>
</feature>
<dbReference type="OrthoDB" id="2238745at2759"/>
<protein>
    <recommendedName>
        <fullName evidence="2">Arrestin C-terminal-like domain-containing protein</fullName>
    </recommendedName>
</protein>
<dbReference type="InterPro" id="IPR011021">
    <property type="entry name" value="Arrestin-like_N"/>
</dbReference>
<dbReference type="GO" id="GO:0005829">
    <property type="term" value="C:cytosol"/>
    <property type="evidence" value="ECO:0007669"/>
    <property type="project" value="TreeGrafter"/>
</dbReference>
<dbReference type="InterPro" id="IPR014752">
    <property type="entry name" value="Arrestin-like_C"/>
</dbReference>
<feature type="compositionally biased region" description="Basic and acidic residues" evidence="1">
    <location>
        <begin position="40"/>
        <end position="64"/>
    </location>
</feature>
<dbReference type="EMBL" id="MLYV02001139">
    <property type="protein sequence ID" value="PSR72723.1"/>
    <property type="molecule type" value="Genomic_DNA"/>
</dbReference>
<dbReference type="STRING" id="98765.A0A2R6NK36"/>